<dbReference type="EMBL" id="VIVR01000001">
    <property type="protein sequence ID" value="TWE15301.1"/>
    <property type="molecule type" value="Genomic_DNA"/>
</dbReference>
<comment type="caution">
    <text evidence="1">The sequence shown here is derived from an EMBL/GenBank/DDBJ whole genome shotgun (WGS) entry which is preliminary data.</text>
</comment>
<evidence type="ECO:0000313" key="2">
    <source>
        <dbReference type="Proteomes" id="UP000318416"/>
    </source>
</evidence>
<accession>A0A561EI63</accession>
<evidence type="ECO:0000313" key="1">
    <source>
        <dbReference type="EMBL" id="TWE15301.1"/>
    </source>
</evidence>
<reference evidence="1 2" key="1">
    <citation type="submission" date="2019-06" db="EMBL/GenBank/DDBJ databases">
        <title>Sequencing the genomes of 1000 actinobacteria strains.</title>
        <authorList>
            <person name="Klenk H.-P."/>
        </authorList>
    </citation>
    <scope>NUCLEOTIDE SEQUENCE [LARGE SCALE GENOMIC DNA]</scope>
    <source>
        <strain evidence="1 2">DSM 41649</strain>
    </source>
</reference>
<sequence length="50" mass="5172">MPPANGYSHVVVASWPLIAISGQASSLVQGSVLAPRFRVEVDALAVLAEP</sequence>
<dbReference type="Proteomes" id="UP000318416">
    <property type="component" value="Unassembled WGS sequence"/>
</dbReference>
<protein>
    <submittedName>
        <fullName evidence="1">Uncharacterized protein</fullName>
    </submittedName>
</protein>
<organism evidence="1 2">
    <name type="scientific">Kitasatospora atroaurantiaca</name>
    <dbReference type="NCBI Taxonomy" id="285545"/>
    <lineage>
        <taxon>Bacteria</taxon>
        <taxon>Bacillati</taxon>
        <taxon>Actinomycetota</taxon>
        <taxon>Actinomycetes</taxon>
        <taxon>Kitasatosporales</taxon>
        <taxon>Streptomycetaceae</taxon>
        <taxon>Kitasatospora</taxon>
    </lineage>
</organism>
<dbReference type="RefSeq" id="WP_170290449.1">
    <property type="nucleotide sequence ID" value="NZ_BAAABR010000056.1"/>
</dbReference>
<name>A0A561EI63_9ACTN</name>
<keyword evidence="2" id="KW-1185">Reference proteome</keyword>
<dbReference type="AlphaFoldDB" id="A0A561EI63"/>
<gene>
    <name evidence="1" type="ORF">FB465_0189</name>
</gene>
<proteinExistence type="predicted"/>